<feature type="transmembrane region" description="Helical" evidence="1">
    <location>
        <begin position="25"/>
        <end position="41"/>
    </location>
</feature>
<feature type="transmembrane region" description="Helical" evidence="1">
    <location>
        <begin position="82"/>
        <end position="102"/>
    </location>
</feature>
<feature type="transmembrane region" description="Helical" evidence="1">
    <location>
        <begin position="109"/>
        <end position="126"/>
    </location>
</feature>
<feature type="transmembrane region" description="Helical" evidence="1">
    <location>
        <begin position="132"/>
        <end position="151"/>
    </location>
</feature>
<feature type="transmembrane region" description="Helical" evidence="1">
    <location>
        <begin position="50"/>
        <end position="70"/>
    </location>
</feature>
<dbReference type="EMBL" id="CP013694">
    <property type="protein sequence ID" value="ALU29659.1"/>
    <property type="molecule type" value="Genomic_DNA"/>
</dbReference>
<evidence type="ECO:0000313" key="3">
    <source>
        <dbReference type="Proteomes" id="UP000065473"/>
    </source>
</evidence>
<protein>
    <submittedName>
        <fullName evidence="2">Uncharacterized protein</fullName>
    </submittedName>
</protein>
<dbReference type="RefSeq" id="WP_208874080.1">
    <property type="nucleotide sequence ID" value="NZ_CP013694.1"/>
</dbReference>
<evidence type="ECO:0000313" key="2">
    <source>
        <dbReference type="EMBL" id="ALU29659.1"/>
    </source>
</evidence>
<reference evidence="2 3" key="1">
    <citation type="submission" date="2015-12" db="EMBL/GenBank/DDBJ databases">
        <title>A stable core within a dynamic pangenome in Sulfolobus acidocaldarius.</title>
        <authorList>
            <person name="Anderson R."/>
            <person name="Kouris A."/>
            <person name="Seward C."/>
            <person name="Campbell K."/>
            <person name="Whitaker R."/>
        </authorList>
    </citation>
    <scope>NUCLEOTIDE SEQUENCE [LARGE SCALE GENOMIC DNA]</scope>
    <source>
        <strain evidence="2 3">GG12-C01-09</strain>
    </source>
</reference>
<sequence length="157" mass="17869">MCIRDRLILVLINGLQYLFSTTSKLLMWIIFILALPSYITYSRSNLKKSFFMRVFGALAIVIAFAGLILIQLNQFIGIETLILGYMFEPLAGISIYLSLYNVNKLFSSLFFYGALIYTIGLPMYLINLGIVSVAGDVIKMIGLFMLIMSFYTKRRVL</sequence>
<proteinExistence type="predicted"/>
<name>A0A0U3FH68_9CREN</name>
<evidence type="ECO:0000256" key="1">
    <source>
        <dbReference type="SAM" id="Phobius"/>
    </source>
</evidence>
<keyword evidence="1" id="KW-0472">Membrane</keyword>
<keyword evidence="1" id="KW-1133">Transmembrane helix</keyword>
<dbReference type="Proteomes" id="UP000065473">
    <property type="component" value="Chromosome"/>
</dbReference>
<accession>A0A0U3FH68</accession>
<gene>
    <name evidence="2" type="ORF">ATY89_06705</name>
</gene>
<organism evidence="2 3">
    <name type="scientific">Sulfolobus acidocaldarius</name>
    <dbReference type="NCBI Taxonomy" id="2285"/>
    <lineage>
        <taxon>Archaea</taxon>
        <taxon>Thermoproteota</taxon>
        <taxon>Thermoprotei</taxon>
        <taxon>Sulfolobales</taxon>
        <taxon>Sulfolobaceae</taxon>
        <taxon>Sulfolobus</taxon>
    </lineage>
</organism>
<dbReference type="AlphaFoldDB" id="A0A0U3FH68"/>
<keyword evidence="1" id="KW-0812">Transmembrane</keyword>